<keyword evidence="1" id="KW-0472">Membrane</keyword>
<dbReference type="RefSeq" id="WP_318062388.1">
    <property type="nucleotide sequence ID" value="NZ_JAWONS010000011.1"/>
</dbReference>
<organism evidence="2 3">
    <name type="scientific">Clostridium boliviensis</name>
    <dbReference type="NCBI Taxonomy" id="318465"/>
    <lineage>
        <taxon>Bacteria</taxon>
        <taxon>Bacillati</taxon>
        <taxon>Bacillota</taxon>
        <taxon>Clostridia</taxon>
        <taxon>Eubacteriales</taxon>
        <taxon>Clostridiaceae</taxon>
        <taxon>Clostridium</taxon>
    </lineage>
</organism>
<keyword evidence="1" id="KW-0812">Transmembrane</keyword>
<evidence type="ECO:0000256" key="1">
    <source>
        <dbReference type="SAM" id="Phobius"/>
    </source>
</evidence>
<dbReference type="Proteomes" id="UP001276854">
    <property type="component" value="Unassembled WGS sequence"/>
</dbReference>
<proteinExistence type="predicted"/>
<feature type="transmembrane region" description="Helical" evidence="1">
    <location>
        <begin position="34"/>
        <end position="56"/>
    </location>
</feature>
<feature type="transmembrane region" description="Helical" evidence="1">
    <location>
        <begin position="77"/>
        <end position="95"/>
    </location>
</feature>
<keyword evidence="3" id="KW-1185">Reference proteome</keyword>
<evidence type="ECO:0000313" key="3">
    <source>
        <dbReference type="Proteomes" id="UP001276854"/>
    </source>
</evidence>
<keyword evidence="1" id="KW-1133">Transmembrane helix</keyword>
<protein>
    <submittedName>
        <fullName evidence="2">DUF6790 family protein</fullName>
    </submittedName>
</protein>
<feature type="transmembrane region" description="Helical" evidence="1">
    <location>
        <begin position="131"/>
        <end position="151"/>
    </location>
</feature>
<dbReference type="Pfam" id="PF20589">
    <property type="entry name" value="DUF6790"/>
    <property type="match status" value="1"/>
</dbReference>
<sequence length="156" mass="17484">MIFLVIWILGLLVGTVTAVINPAVRTFPSFCQNLLFYQLTITLTLSGTVSFIGHVFRSDMVAESIGWKKGSPFQKELGFAEAGFALAGLLCIFYHGEFWLAAIVMASPLYLLAGINHIWEVVKKKNYAPHNTWTILPDLMMPISWILLYLFSTPNI</sequence>
<feature type="transmembrane region" description="Helical" evidence="1">
    <location>
        <begin position="101"/>
        <end position="119"/>
    </location>
</feature>
<accession>A0ABU4GER0</accession>
<name>A0ABU4GER0_9CLOT</name>
<gene>
    <name evidence="2" type="ORF">RZO55_00740</name>
</gene>
<evidence type="ECO:0000313" key="2">
    <source>
        <dbReference type="EMBL" id="MDW2796113.1"/>
    </source>
</evidence>
<dbReference type="InterPro" id="IPR046740">
    <property type="entry name" value="DUF6790"/>
</dbReference>
<dbReference type="EMBL" id="JAWONS010000011">
    <property type="protein sequence ID" value="MDW2796113.1"/>
    <property type="molecule type" value="Genomic_DNA"/>
</dbReference>
<comment type="caution">
    <text evidence="2">The sequence shown here is derived from an EMBL/GenBank/DDBJ whole genome shotgun (WGS) entry which is preliminary data.</text>
</comment>
<reference evidence="2 3" key="1">
    <citation type="submission" date="2023-10" db="EMBL/GenBank/DDBJ databases">
        <title>A novel Glycoside Hydrolase 43-Like Enzyme from Clostrdium boliviensis is an Endo-xylanase, and a Candidate for Xylooligosaccharides Production from Different Xylan Substrates.</title>
        <authorList>
            <person name="Alvarez M.T."/>
            <person name="Rocabado-Villegas L.R."/>
            <person name="Salas-Veizaga D.M."/>
            <person name="Linares-Pasten J.A."/>
            <person name="Gudmundsdottir E.E."/>
            <person name="Hreggvidsson G.O."/>
            <person name="Adlercreutz P."/>
            <person name="Nordberg Karlsson E."/>
        </authorList>
    </citation>
    <scope>NUCLEOTIDE SEQUENCE [LARGE SCALE GENOMIC DNA]</scope>
    <source>
        <strain evidence="2 3">E-1</strain>
    </source>
</reference>